<dbReference type="AlphaFoldDB" id="A0A2T7CXZ8"/>
<keyword evidence="2" id="KW-0472">Membrane</keyword>
<keyword evidence="4" id="KW-1185">Reference proteome</keyword>
<accession>A0A2T7CXZ8</accession>
<evidence type="ECO:0000256" key="1">
    <source>
        <dbReference type="SAM" id="MobiDB-lite"/>
    </source>
</evidence>
<reference evidence="3 4" key="1">
    <citation type="submission" date="2018-04" db="EMBL/GenBank/DDBJ databases">
        <title>WGS assembly of Panicum hallii var. hallii HAL2.</title>
        <authorList>
            <person name="Lovell J."/>
            <person name="Jenkins J."/>
            <person name="Lowry D."/>
            <person name="Mamidi S."/>
            <person name="Sreedasyam A."/>
            <person name="Weng X."/>
            <person name="Barry K."/>
            <person name="Bonette J."/>
            <person name="Campitelli B."/>
            <person name="Daum C."/>
            <person name="Gordon S."/>
            <person name="Gould B."/>
            <person name="Lipzen A."/>
            <person name="MacQueen A."/>
            <person name="Palacio-Mejia J."/>
            <person name="Plott C."/>
            <person name="Shakirov E."/>
            <person name="Shu S."/>
            <person name="Yoshinaga Y."/>
            <person name="Zane M."/>
            <person name="Rokhsar D."/>
            <person name="Grimwood J."/>
            <person name="Schmutz J."/>
            <person name="Juenger T."/>
        </authorList>
    </citation>
    <scope>NUCLEOTIDE SEQUENCE [LARGE SCALE GENOMIC DNA]</scope>
    <source>
        <strain evidence="4">cv. HAL2</strain>
    </source>
</reference>
<protein>
    <submittedName>
        <fullName evidence="3">Uncharacterized protein</fullName>
    </submittedName>
</protein>
<gene>
    <name evidence="3" type="ORF">GQ55_7G225600</name>
</gene>
<proteinExistence type="predicted"/>
<sequence>MDGRGLGTREGHGLTGLIFLSLPLIPKHTRQGKASKQGKAPQKSFHPHPPGPRRRRWTHRGSTATVSARVHRWRDGAVIWRLSVFMGQVTWTFALFPVPAGSLGSMQCWRFCHQQSVPNGNF</sequence>
<name>A0A2T7CXZ8_9POAL</name>
<evidence type="ECO:0000313" key="3">
    <source>
        <dbReference type="EMBL" id="PUZ48184.1"/>
    </source>
</evidence>
<evidence type="ECO:0000256" key="2">
    <source>
        <dbReference type="SAM" id="Phobius"/>
    </source>
</evidence>
<feature type="region of interest" description="Disordered" evidence="1">
    <location>
        <begin position="28"/>
        <end position="64"/>
    </location>
</feature>
<evidence type="ECO:0000313" key="4">
    <source>
        <dbReference type="Proteomes" id="UP000244336"/>
    </source>
</evidence>
<keyword evidence="2" id="KW-1133">Transmembrane helix</keyword>
<dbReference type="EMBL" id="CM009755">
    <property type="protein sequence ID" value="PUZ48184.1"/>
    <property type="molecule type" value="Genomic_DNA"/>
</dbReference>
<dbReference type="Proteomes" id="UP000244336">
    <property type="component" value="Chromosome 7"/>
</dbReference>
<keyword evidence="2" id="KW-0812">Transmembrane</keyword>
<dbReference type="Gramene" id="PUZ48184">
    <property type="protein sequence ID" value="PUZ48184"/>
    <property type="gene ID" value="GQ55_7G225600"/>
</dbReference>
<feature type="transmembrane region" description="Helical" evidence="2">
    <location>
        <begin position="78"/>
        <end position="96"/>
    </location>
</feature>
<organism evidence="3 4">
    <name type="scientific">Panicum hallii var. hallii</name>
    <dbReference type="NCBI Taxonomy" id="1504633"/>
    <lineage>
        <taxon>Eukaryota</taxon>
        <taxon>Viridiplantae</taxon>
        <taxon>Streptophyta</taxon>
        <taxon>Embryophyta</taxon>
        <taxon>Tracheophyta</taxon>
        <taxon>Spermatophyta</taxon>
        <taxon>Magnoliopsida</taxon>
        <taxon>Liliopsida</taxon>
        <taxon>Poales</taxon>
        <taxon>Poaceae</taxon>
        <taxon>PACMAD clade</taxon>
        <taxon>Panicoideae</taxon>
        <taxon>Panicodae</taxon>
        <taxon>Paniceae</taxon>
        <taxon>Panicinae</taxon>
        <taxon>Panicum</taxon>
        <taxon>Panicum sect. Panicum</taxon>
    </lineage>
</organism>